<dbReference type="Gene3D" id="2.60.40.10">
    <property type="entry name" value="Immunoglobulins"/>
    <property type="match status" value="5"/>
</dbReference>
<dbReference type="Gene3D" id="2.40.10.500">
    <property type="match status" value="1"/>
</dbReference>
<dbReference type="RefSeq" id="WP_089408912.1">
    <property type="nucleotide sequence ID" value="NZ_FZOU01000004.1"/>
</dbReference>
<gene>
    <name evidence="5" type="ORF">SAMN05421770_104261</name>
</gene>
<dbReference type="Proteomes" id="UP000198356">
    <property type="component" value="Unassembled WGS sequence"/>
</dbReference>
<feature type="chain" id="PRO_5013394409" evidence="3">
    <location>
        <begin position="29"/>
        <end position="1461"/>
    </location>
</feature>
<dbReference type="GO" id="GO:0008270">
    <property type="term" value="F:zinc ion binding"/>
    <property type="evidence" value="ECO:0007669"/>
    <property type="project" value="UniProtKB-KW"/>
</dbReference>
<keyword evidence="6" id="KW-1185">Reference proteome</keyword>
<evidence type="ECO:0000256" key="2">
    <source>
        <dbReference type="PROSITE-ProRule" id="PRU00504"/>
    </source>
</evidence>
<dbReference type="InterPro" id="IPR011042">
    <property type="entry name" value="6-blade_b-propeller_TolB-like"/>
</dbReference>
<dbReference type="SUPFAM" id="SSF63829">
    <property type="entry name" value="Calcium-dependent phosphotriesterase"/>
    <property type="match status" value="2"/>
</dbReference>
<proteinExistence type="predicted"/>
<protein>
    <submittedName>
        <fullName evidence="5">Ig-like domain (Group 3)</fullName>
    </submittedName>
</protein>
<accession>A0A239K2C5</accession>
<reference evidence="5 6" key="1">
    <citation type="submission" date="2017-06" db="EMBL/GenBank/DDBJ databases">
        <authorList>
            <person name="Kim H.J."/>
            <person name="Triplett B.A."/>
        </authorList>
    </citation>
    <scope>NUCLEOTIDE SEQUENCE [LARGE SCALE GENOMIC DNA]</scope>
    <source>
        <strain evidence="5 6">DSM 18704</strain>
    </source>
</reference>
<dbReference type="Pfam" id="PF16640">
    <property type="entry name" value="Big_3_5"/>
    <property type="match status" value="4"/>
</dbReference>
<keyword evidence="1" id="KW-0677">Repeat</keyword>
<evidence type="ECO:0000313" key="5">
    <source>
        <dbReference type="EMBL" id="SNT12140.1"/>
    </source>
</evidence>
<dbReference type="InterPro" id="IPR001258">
    <property type="entry name" value="NHL_repeat"/>
</dbReference>
<feature type="domain" description="Bacterial Ig-like" evidence="4">
    <location>
        <begin position="1004"/>
        <end position="1079"/>
    </location>
</feature>
<organism evidence="5 6">
    <name type="scientific">Granulicella rosea</name>
    <dbReference type="NCBI Taxonomy" id="474952"/>
    <lineage>
        <taxon>Bacteria</taxon>
        <taxon>Pseudomonadati</taxon>
        <taxon>Acidobacteriota</taxon>
        <taxon>Terriglobia</taxon>
        <taxon>Terriglobales</taxon>
        <taxon>Acidobacteriaceae</taxon>
        <taxon>Granulicella</taxon>
    </lineage>
</organism>
<dbReference type="InterPro" id="IPR013783">
    <property type="entry name" value="Ig-like_fold"/>
</dbReference>
<evidence type="ECO:0000259" key="4">
    <source>
        <dbReference type="Pfam" id="PF16640"/>
    </source>
</evidence>
<dbReference type="SUPFAM" id="SSF101898">
    <property type="entry name" value="NHL repeat"/>
    <property type="match status" value="1"/>
</dbReference>
<dbReference type="InterPro" id="IPR032109">
    <property type="entry name" value="Big_3_5"/>
</dbReference>
<feature type="domain" description="Bacterial Ig-like" evidence="4">
    <location>
        <begin position="1095"/>
        <end position="1177"/>
    </location>
</feature>
<feature type="domain" description="Bacterial Ig-like" evidence="4">
    <location>
        <begin position="814"/>
        <end position="886"/>
    </location>
</feature>
<sequence>MTVKKTFAIRATLLSIATLLGWIDTSRAVGQATASAQSALTGTYSNAASVAADPYGNLYVSDKGASTLYKYTGGNGSASTVVSALSAPEQLAVDASGNLWVANGNASVAYEYVTSQGKFNLNAPVTLGTGLGKVTGVAVDVSGNIYIVDNGNRQLVKETLSGTSYVQSTIVKGLTSPTQVAVDQAGNVYVADPGANAVIYLPSGSTTASMVGSGLSAPYGVAVDTANNVYIADTGNGRVVTVPYSTTTLAPDTGSQTVLSAGIASPTGISVDTRNAVYIANGSGVYRLSTGAIYLGLLQANSGSITIPVNLTFTSSLPAATASIKVVTAGKTGQDYQDAGGSTCAGGTTYVAGNSCTVNVTFAPIYPGARPGAIVFYDASNKVQLRVFLGGGGLGPVIAYETGGAATTQSGVLSSTISTKTPRGAKFDPFGNLFFADTGNGQIVQKSNSGAVTIAVASSGIQDVAINGAGDLIAVTTAATILYPYENGTWSTADAITVAATPARTINTDVAGNMWSCNYNLTGSANTYVNRFTLSGSTATAAQLHPGILGQCFSVAVDLFGNLGATDYTAKDAWYMPATGKAPYALGINASYPWAAAFDASGSLFMSDYGASATDPATSIIYRIPNEYGRITGGDMVKLNSGRPSFGFSIDPAGNIVSVERASGSSTVAYFLIPRAANSATFSATAVGGAASSLAVSIVNSGNQAPVYTQSSGILEYGDADDFPLNASLVTTPTISPCDFTSPVQPGLSCYFATNFIPTSPGATRTATVTVPSQATTRSTLTLTGTSSGTAPTTASKLALAIRSPTGNIYPTQAVSVAASAASDATGTVTLYVDGAAASAAKLAAGAVLFNLPSGLTAGSHTLSATYAGNAVYAPIESTTAVTLSVTVAKATPLLTISSPIAQAAVGQVVPFTGSVATQSGLATPTGTLTFYEGSANLGSATLSSGSAVFTISSLTAGTHTVTFTYGGDGIYSSATTTGSVSIVVGSYVQTSLALSLNPTVPTAGYSYGQTVVATASLSALAGTATPTGPVTFTLDGISQPVTLSAEVATFSFTSAPGSHILTAAYAGNANFGGSVQSRSFSTVPSTTQTSLNVSTLASYAGVPITLTATVTGNTVTATGSVTFYDGVANLGSVSLSGGTASLTLSTLPAGSNGLYAAYAGGTDFTASASPVTSVAIAINPTTSTVFSSPQVVYPGTTETITVTVGYTTPAGSSKVPSGNATLYLDGVSYAATSLSATGVGTFTVSGLASGIHQLTGSYVGDSYYSASATTANYPIYIAPASGWTGDYAVAAASNTLSIVTGSAASLPVTITPSGNYFGYVQLGCTGLPQNTACTFPTDQLFLNGSNTAATVQMKIYSTTPTTTSKLSTAGGLSRMCFPLAGPLLLILSVGYRRKNKSSFSALGGIRLFALLLLSLSALQTLTGCSSRPPIATAKGTYTVNVTATGSGSISHAYAVQMTFQ</sequence>
<keyword evidence="3" id="KW-0732">Signal</keyword>
<dbReference type="EMBL" id="FZOU01000004">
    <property type="protein sequence ID" value="SNT12140.1"/>
    <property type="molecule type" value="Genomic_DNA"/>
</dbReference>
<dbReference type="PANTHER" id="PTHR24104:SF25">
    <property type="entry name" value="PROTEIN LIN-41"/>
    <property type="match status" value="1"/>
</dbReference>
<dbReference type="PANTHER" id="PTHR24104">
    <property type="entry name" value="E3 UBIQUITIN-PROTEIN LIGASE NHLRC1-RELATED"/>
    <property type="match status" value="1"/>
</dbReference>
<evidence type="ECO:0000256" key="3">
    <source>
        <dbReference type="SAM" id="SignalP"/>
    </source>
</evidence>
<dbReference type="PROSITE" id="PS51125">
    <property type="entry name" value="NHL"/>
    <property type="match status" value="1"/>
</dbReference>
<feature type="domain" description="Bacterial Ig-like" evidence="4">
    <location>
        <begin position="902"/>
        <end position="984"/>
    </location>
</feature>
<name>A0A239K2C5_9BACT</name>
<dbReference type="Gene3D" id="2.120.10.30">
    <property type="entry name" value="TolB, C-terminal domain"/>
    <property type="match status" value="2"/>
</dbReference>
<dbReference type="InterPro" id="IPR050952">
    <property type="entry name" value="TRIM-NHL_E3_ligases"/>
</dbReference>
<evidence type="ECO:0000256" key="1">
    <source>
        <dbReference type="ARBA" id="ARBA00022737"/>
    </source>
</evidence>
<feature type="signal peptide" evidence="3">
    <location>
        <begin position="1"/>
        <end position="28"/>
    </location>
</feature>
<dbReference type="OrthoDB" id="99527at2"/>
<evidence type="ECO:0000313" key="6">
    <source>
        <dbReference type="Proteomes" id="UP000198356"/>
    </source>
</evidence>
<dbReference type="CDD" id="cd05819">
    <property type="entry name" value="NHL"/>
    <property type="match status" value="1"/>
</dbReference>
<feature type="repeat" description="NHL" evidence="2">
    <location>
        <begin position="215"/>
        <end position="245"/>
    </location>
</feature>